<dbReference type="InterPro" id="IPR051695">
    <property type="entry name" value="Phosphoglycerate_Mutase"/>
</dbReference>
<dbReference type="GO" id="GO:0005829">
    <property type="term" value="C:cytosol"/>
    <property type="evidence" value="ECO:0007669"/>
    <property type="project" value="TreeGrafter"/>
</dbReference>
<dbReference type="GO" id="GO:0045820">
    <property type="term" value="P:negative regulation of glycolytic process"/>
    <property type="evidence" value="ECO:0007669"/>
    <property type="project" value="TreeGrafter"/>
</dbReference>
<comment type="caution">
    <text evidence="4">The sequence shown here is derived from an EMBL/GenBank/DDBJ whole genome shotgun (WGS) entry which is preliminary data.</text>
</comment>
<evidence type="ECO:0000313" key="5">
    <source>
        <dbReference type="Proteomes" id="UP000601587"/>
    </source>
</evidence>
<keyword evidence="1" id="KW-0378">Hydrolase</keyword>
<organism evidence="4 5">
    <name type="scientific">Lactobacillus helveticus</name>
    <name type="common">Lactobacillus suntoryeus</name>
    <dbReference type="NCBI Taxonomy" id="1587"/>
    <lineage>
        <taxon>Bacteria</taxon>
        <taxon>Bacillati</taxon>
        <taxon>Bacillota</taxon>
        <taxon>Bacilli</taxon>
        <taxon>Lactobacillales</taxon>
        <taxon>Lactobacillaceae</taxon>
        <taxon>Lactobacillus</taxon>
    </lineage>
</organism>
<evidence type="ECO:0000313" key="4">
    <source>
        <dbReference type="EMBL" id="NRN92385.1"/>
    </source>
</evidence>
<dbReference type="AlphaFoldDB" id="A0A9Q5C511"/>
<dbReference type="InterPro" id="IPR029033">
    <property type="entry name" value="His_PPase_superfam"/>
</dbReference>
<dbReference type="PANTHER" id="PTHR46517:SF1">
    <property type="entry name" value="FRUCTOSE-2,6-BISPHOSPHATASE TIGAR"/>
    <property type="match status" value="1"/>
</dbReference>
<dbReference type="RefSeq" id="WP_023191791.1">
    <property type="nucleotide sequence ID" value="NZ_CP150826.1"/>
</dbReference>
<gene>
    <name evidence="4" type="ORF">IMAU50013_01951</name>
</gene>
<reference evidence="4" key="1">
    <citation type="submission" date="2019-09" db="EMBL/GenBank/DDBJ databases">
        <title>Comparative genomic analysis of Lactobacillus helveticus.</title>
        <authorList>
            <person name="Zhang H."/>
            <person name="Chen Y."/>
            <person name="Zhong Z."/>
        </authorList>
    </citation>
    <scope>NUCLEOTIDE SEQUENCE</scope>
    <source>
        <strain evidence="4">IMAU50013</strain>
    </source>
</reference>
<accession>A0A9Q5C511</accession>
<feature type="binding site" evidence="3">
    <location>
        <position position="58"/>
    </location>
    <ligand>
        <name>substrate</name>
    </ligand>
</feature>
<sequence length="196" mass="22521">MKLILLRHGQSEADILKVCEGWANYNLTELGRKQARATCNYLAENYIFDKIYVSTLNRAIQTAEYLAANTHLSLNKTDELKEFNNGLRAKLPYNEAYTKYPNVPTPIHTSNYEQETELHFRMRAESFLSRVITENDSKSTIAIVSHGGMIMRLYESFLGLPMNSNVKFTSGDACFHEWKLTDGQRFINKANCCVYK</sequence>
<evidence type="ECO:0000256" key="2">
    <source>
        <dbReference type="PIRSR" id="PIRSR613078-1"/>
    </source>
</evidence>
<dbReference type="Pfam" id="PF00300">
    <property type="entry name" value="His_Phos_1"/>
    <property type="match status" value="1"/>
</dbReference>
<dbReference type="InterPro" id="IPR013078">
    <property type="entry name" value="His_Pase_superF_clade-1"/>
</dbReference>
<feature type="active site" description="Proton donor/acceptor" evidence="2">
    <location>
        <position position="82"/>
    </location>
</feature>
<protein>
    <submittedName>
        <fullName evidence="4">Phosphoserine phosphatase 1</fullName>
    </submittedName>
</protein>
<dbReference type="SMART" id="SM00855">
    <property type="entry name" value="PGAM"/>
    <property type="match status" value="1"/>
</dbReference>
<dbReference type="EMBL" id="WCGB01000066">
    <property type="protein sequence ID" value="NRN92385.1"/>
    <property type="molecule type" value="Genomic_DNA"/>
</dbReference>
<evidence type="ECO:0000256" key="1">
    <source>
        <dbReference type="ARBA" id="ARBA00022801"/>
    </source>
</evidence>
<dbReference type="CDD" id="cd07067">
    <property type="entry name" value="HP_PGM_like"/>
    <property type="match status" value="1"/>
</dbReference>
<dbReference type="GO" id="GO:0004331">
    <property type="term" value="F:fructose-2,6-bisphosphate 2-phosphatase activity"/>
    <property type="evidence" value="ECO:0007669"/>
    <property type="project" value="TreeGrafter"/>
</dbReference>
<dbReference type="GO" id="GO:0043456">
    <property type="term" value="P:regulation of pentose-phosphate shunt"/>
    <property type="evidence" value="ECO:0007669"/>
    <property type="project" value="TreeGrafter"/>
</dbReference>
<proteinExistence type="predicted"/>
<dbReference type="Gene3D" id="3.40.50.1240">
    <property type="entry name" value="Phosphoglycerate mutase-like"/>
    <property type="match status" value="1"/>
</dbReference>
<evidence type="ECO:0000256" key="3">
    <source>
        <dbReference type="PIRSR" id="PIRSR613078-2"/>
    </source>
</evidence>
<dbReference type="PANTHER" id="PTHR46517">
    <property type="entry name" value="FRUCTOSE-2,6-BISPHOSPHATASE TIGAR"/>
    <property type="match status" value="1"/>
</dbReference>
<dbReference type="SUPFAM" id="SSF53254">
    <property type="entry name" value="Phosphoglycerate mutase-like"/>
    <property type="match status" value="1"/>
</dbReference>
<dbReference type="Proteomes" id="UP000601587">
    <property type="component" value="Unassembled WGS sequence"/>
</dbReference>
<name>A0A9Q5C511_LACHE</name>
<feature type="active site" description="Tele-phosphohistidine intermediate" evidence="2">
    <location>
        <position position="8"/>
    </location>
</feature>